<evidence type="ECO:0000313" key="2">
    <source>
        <dbReference type="Proteomes" id="UP000231414"/>
    </source>
</evidence>
<dbReference type="EMBL" id="PEYW01000001">
    <property type="protein sequence ID" value="PIS21160.1"/>
    <property type="molecule type" value="Genomic_DNA"/>
</dbReference>
<evidence type="ECO:0000313" key="1">
    <source>
        <dbReference type="EMBL" id="PIS21160.1"/>
    </source>
</evidence>
<organism evidence="1 2">
    <name type="scientific">candidate division WWE3 bacterium CG08_land_8_20_14_0_20_43_13</name>
    <dbReference type="NCBI Taxonomy" id="1975087"/>
    <lineage>
        <taxon>Bacteria</taxon>
        <taxon>Katanobacteria</taxon>
    </lineage>
</organism>
<reference evidence="2" key="1">
    <citation type="submission" date="2017-09" db="EMBL/GenBank/DDBJ databases">
        <title>Depth-based differentiation of microbial function through sediment-hosted aquifers and enrichment of novel symbionts in the deep terrestrial subsurface.</title>
        <authorList>
            <person name="Probst A.J."/>
            <person name="Ladd B."/>
            <person name="Jarett J.K."/>
            <person name="Geller-Mcgrath D.E."/>
            <person name="Sieber C.M.K."/>
            <person name="Emerson J.B."/>
            <person name="Anantharaman K."/>
            <person name="Thomas B.C."/>
            <person name="Malmstrom R."/>
            <person name="Stieglmeier M."/>
            <person name="Klingl A."/>
            <person name="Woyke T."/>
            <person name="Ryan C.M."/>
            <person name="Banfield J.F."/>
        </authorList>
    </citation>
    <scope>NUCLEOTIDE SEQUENCE [LARGE SCALE GENOMIC DNA]</scope>
</reference>
<accession>A0A2H0X8A0</accession>
<dbReference type="AlphaFoldDB" id="A0A2H0X8A0"/>
<proteinExistence type="predicted"/>
<sequence length="63" mass="7068">MNTSKIELVFITRKEAVQALESALKRVREGQSTVIIEGTFTLVEEGTYQTPRTRPSGWSANIQ</sequence>
<protein>
    <submittedName>
        <fullName evidence="1">Uncharacterized protein</fullName>
    </submittedName>
</protein>
<name>A0A2H0X8A0_UNCKA</name>
<gene>
    <name evidence="1" type="ORF">COT52_00070</name>
</gene>
<dbReference type="Proteomes" id="UP000231414">
    <property type="component" value="Unassembled WGS sequence"/>
</dbReference>
<comment type="caution">
    <text evidence="1">The sequence shown here is derived from an EMBL/GenBank/DDBJ whole genome shotgun (WGS) entry which is preliminary data.</text>
</comment>